<evidence type="ECO:0000256" key="2">
    <source>
        <dbReference type="ARBA" id="ARBA00005979"/>
    </source>
</evidence>
<dbReference type="Pfam" id="PF00724">
    <property type="entry name" value="Oxidored_FMN"/>
    <property type="match status" value="1"/>
</dbReference>
<dbReference type="RefSeq" id="WP_007687833.1">
    <property type="nucleotide sequence ID" value="NZ_CP013070.1"/>
</dbReference>
<reference evidence="5 6" key="1">
    <citation type="journal article" date="2012" name="J. Bacteriol.">
        <title>Genome sequence of Sphingobium indicum B90A, a hexachlorocyclohexane-degrading bacterium.</title>
        <authorList>
            <person name="Anand S."/>
            <person name="Sangwan N."/>
            <person name="Lata P."/>
            <person name="Kaur J."/>
            <person name="Dua A."/>
            <person name="Singh A.K."/>
            <person name="Verma M."/>
            <person name="Kaur J."/>
            <person name="Khurana J.P."/>
            <person name="Khurana P."/>
            <person name="Mathur S."/>
            <person name="Lal R."/>
        </authorList>
    </citation>
    <scope>NUCLEOTIDE SEQUENCE [LARGE SCALE GENOMIC DNA]</scope>
    <source>
        <strain evidence="6">DSM 16412 / CCM 7286 / MTCC 6364 / B90A</strain>
    </source>
</reference>
<dbReference type="GO" id="GO:0016628">
    <property type="term" value="F:oxidoreductase activity, acting on the CH-CH group of donors, NAD or NADP as acceptor"/>
    <property type="evidence" value="ECO:0007669"/>
    <property type="project" value="UniProtKB-ARBA"/>
</dbReference>
<proteinExistence type="inferred from homology"/>
<dbReference type="InterPro" id="IPR045247">
    <property type="entry name" value="Oye-like"/>
</dbReference>
<sequence>MTQSALFQPLRIGRLELSHRVVMAPLTRMRAGPGMVPRDIAVEYYRQRATPGGLIVAEASQVMPTGQGYPQTPGIHTAEQIAGWKRVTDAVHEAGGHIFLQLWHVGRISHSSYHGETPVAPSAVAAAGDHFTASWKLEPFQTPRALELEDIAAIVEAYRTGARNALAAGFDGVEIHGANGYLIEQFLQSRSNRRQDIYGGSIANRTRFLLDVTRAVVEEAGADRVAVRLSPFGTTNDSGEDDPLPLYRHAIAALSGFQLAYLHLIEPRIAGTGKADVLNDSAPSAAELFRDSWPGVLIAAGGYEGASAQEEVGKGLADAIAFGRPFIANPDLVERIRLGAPLNPWDRPTFYGGDAKGYTDYPTLETLNAAA</sequence>
<comment type="similarity">
    <text evidence="2">Belongs to the NADH:flavin oxidoreductase/NADH oxidase family.</text>
</comment>
<evidence type="ECO:0000259" key="4">
    <source>
        <dbReference type="Pfam" id="PF00724"/>
    </source>
</evidence>
<dbReference type="GO" id="GO:0005829">
    <property type="term" value="C:cytosol"/>
    <property type="evidence" value="ECO:0007669"/>
    <property type="project" value="UniProtKB-ARBA"/>
</dbReference>
<accession>A0A1L5BQI7</accession>
<evidence type="ECO:0000256" key="1">
    <source>
        <dbReference type="ARBA" id="ARBA00001917"/>
    </source>
</evidence>
<dbReference type="InterPro" id="IPR013785">
    <property type="entry name" value="Aldolase_TIM"/>
</dbReference>
<evidence type="ECO:0000256" key="3">
    <source>
        <dbReference type="ARBA" id="ARBA00023002"/>
    </source>
</evidence>
<gene>
    <name evidence="5" type="ORF">SIDU_11205</name>
</gene>
<dbReference type="Proteomes" id="UP000004550">
    <property type="component" value="Chromosome"/>
</dbReference>
<evidence type="ECO:0000313" key="6">
    <source>
        <dbReference type="Proteomes" id="UP000004550"/>
    </source>
</evidence>
<comment type="cofactor">
    <cofactor evidence="1">
        <name>FMN</name>
        <dbReference type="ChEBI" id="CHEBI:58210"/>
    </cofactor>
</comment>
<dbReference type="GeneID" id="29275488"/>
<keyword evidence="3" id="KW-0560">Oxidoreductase</keyword>
<dbReference type="EMBL" id="CP013070">
    <property type="protein sequence ID" value="APL95032.1"/>
    <property type="molecule type" value="Genomic_DNA"/>
</dbReference>
<evidence type="ECO:0000313" key="5">
    <source>
        <dbReference type="EMBL" id="APL95032.1"/>
    </source>
</evidence>
<dbReference type="AlphaFoldDB" id="A0A1L5BQI7"/>
<dbReference type="CDD" id="cd02933">
    <property type="entry name" value="OYE_like_FMN"/>
    <property type="match status" value="1"/>
</dbReference>
<dbReference type="GO" id="GO:0010181">
    <property type="term" value="F:FMN binding"/>
    <property type="evidence" value="ECO:0007669"/>
    <property type="project" value="InterPro"/>
</dbReference>
<dbReference type="KEGG" id="sinb:SIDU_11205"/>
<dbReference type="SUPFAM" id="SSF51395">
    <property type="entry name" value="FMN-linked oxidoreductases"/>
    <property type="match status" value="1"/>
</dbReference>
<organism evidence="5 6">
    <name type="scientific">Sphingobium indicum (strain DSM 16412 / CCM 7286 / MTCC 6364 / B90A)</name>
    <dbReference type="NCBI Taxonomy" id="861109"/>
    <lineage>
        <taxon>Bacteria</taxon>
        <taxon>Pseudomonadati</taxon>
        <taxon>Pseudomonadota</taxon>
        <taxon>Alphaproteobacteria</taxon>
        <taxon>Sphingomonadales</taxon>
        <taxon>Sphingomonadaceae</taxon>
        <taxon>Sphingobium</taxon>
    </lineage>
</organism>
<dbReference type="InterPro" id="IPR001155">
    <property type="entry name" value="OxRdtase_FMN_N"/>
</dbReference>
<protein>
    <submittedName>
        <fullName evidence="5">Alkene reductase</fullName>
    </submittedName>
</protein>
<dbReference type="FunFam" id="3.20.20.70:FF:000059">
    <property type="entry name" value="N-ethylmaleimide reductase, FMN-linked"/>
    <property type="match status" value="1"/>
</dbReference>
<dbReference type="Gene3D" id="3.20.20.70">
    <property type="entry name" value="Aldolase class I"/>
    <property type="match status" value="1"/>
</dbReference>
<feature type="domain" description="NADH:flavin oxidoreductase/NADH oxidase N-terminal" evidence="4">
    <location>
        <begin position="6"/>
        <end position="342"/>
    </location>
</feature>
<name>A0A1L5BQI7_SPHIB</name>
<dbReference type="PANTHER" id="PTHR22893">
    <property type="entry name" value="NADH OXIDOREDUCTASE-RELATED"/>
    <property type="match status" value="1"/>
</dbReference>
<dbReference type="PANTHER" id="PTHR22893:SF98">
    <property type="entry name" value="OXIDOREDUCTASE"/>
    <property type="match status" value="1"/>
</dbReference>